<gene>
    <name evidence="4" type="ORF">JN11_04382</name>
</gene>
<dbReference type="InterPro" id="IPR013320">
    <property type="entry name" value="ConA-like_dom_sf"/>
</dbReference>
<feature type="chain" id="PRO_5022114218" evidence="3">
    <location>
        <begin position="22"/>
        <end position="250"/>
    </location>
</feature>
<evidence type="ECO:0000313" key="4">
    <source>
        <dbReference type="EMBL" id="TWI95268.1"/>
    </source>
</evidence>
<evidence type="ECO:0000313" key="5">
    <source>
        <dbReference type="Proteomes" id="UP000317010"/>
    </source>
</evidence>
<keyword evidence="5" id="KW-1185">Reference proteome</keyword>
<accession>A0A562TPW2</accession>
<dbReference type="GO" id="GO:0000272">
    <property type="term" value="P:polysaccharide catabolic process"/>
    <property type="evidence" value="ECO:0007669"/>
    <property type="project" value="UniProtKB-KW"/>
</dbReference>
<dbReference type="Gene3D" id="2.60.120.180">
    <property type="match status" value="1"/>
</dbReference>
<dbReference type="EMBL" id="VLLI01000016">
    <property type="protein sequence ID" value="TWI95268.1"/>
    <property type="molecule type" value="Genomic_DNA"/>
</dbReference>
<keyword evidence="2" id="KW-0624">Polysaccharide degradation</keyword>
<comment type="caution">
    <text evidence="4">The sequence shown here is derived from an EMBL/GenBank/DDBJ whole genome shotgun (WGS) entry which is preliminary data.</text>
</comment>
<proteinExistence type="inferred from homology"/>
<evidence type="ECO:0000256" key="3">
    <source>
        <dbReference type="SAM" id="SignalP"/>
    </source>
</evidence>
<feature type="signal peptide" evidence="3">
    <location>
        <begin position="1"/>
        <end position="21"/>
    </location>
</feature>
<comment type="similarity">
    <text evidence="1 2">Belongs to the glycosyl hydrolase 12 (cellulase H) family.</text>
</comment>
<dbReference type="SUPFAM" id="SSF49899">
    <property type="entry name" value="Concanavalin A-like lectins/glucanases"/>
    <property type="match status" value="1"/>
</dbReference>
<keyword evidence="2 4" id="KW-0378">Hydrolase</keyword>
<evidence type="ECO:0000256" key="2">
    <source>
        <dbReference type="RuleBase" id="RU361163"/>
    </source>
</evidence>
<keyword evidence="2" id="KW-0119">Carbohydrate metabolism</keyword>
<keyword evidence="2" id="KW-0326">Glycosidase</keyword>
<protein>
    <submittedName>
        <fullName evidence="4">Glycosyl hydrolase family 12</fullName>
    </submittedName>
</protein>
<dbReference type="Pfam" id="PF01670">
    <property type="entry name" value="Glyco_hydro_12"/>
    <property type="match status" value="1"/>
</dbReference>
<dbReference type="InterPro" id="IPR013319">
    <property type="entry name" value="GH11/12"/>
</dbReference>
<dbReference type="PANTHER" id="PTHR34002">
    <property type="entry name" value="BLR1656 PROTEIN"/>
    <property type="match status" value="1"/>
</dbReference>
<name>A0A562TPW2_9SPHI</name>
<dbReference type="PANTHER" id="PTHR34002:SF9">
    <property type="entry name" value="XYLOGLUCAN-SPECIFIC ENDO-BETA-1,4-GLUCANASE A"/>
    <property type="match status" value="1"/>
</dbReference>
<keyword evidence="3" id="KW-0732">Signal</keyword>
<evidence type="ECO:0000256" key="1">
    <source>
        <dbReference type="ARBA" id="ARBA00005519"/>
    </source>
</evidence>
<dbReference type="RefSeq" id="WP_211360873.1">
    <property type="nucleotide sequence ID" value="NZ_VLLI01000016.1"/>
</dbReference>
<sequence length="250" mass="26769">MKKVFLFSIAAIAMASCQKEAKAPAPVSANAKVEANWSSSAQYATWNAGSGYYIENNIWGSGAGFQSIWANSYSNWGVWSDQPNTSGVKSYPNSDYGVHQTFSGLHTVQSSFNVTVPSSGAAAESTYDIWCNNYAYEIMIWENWTGAVNPIAVGYNGNGTPIATYTNVTPTSGGPTYTVYVGSNGTNAVYSFLNNSQTSSGTVNIKDILNFIQSKGVTFTTLDKVQFGFEITSSNGGLNFDCNSYSATVN</sequence>
<reference evidence="4 5" key="1">
    <citation type="submission" date="2019-07" db="EMBL/GenBank/DDBJ databases">
        <title>Genomic Encyclopedia of Archaeal and Bacterial Type Strains, Phase II (KMG-II): from individual species to whole genera.</title>
        <authorList>
            <person name="Goeker M."/>
        </authorList>
    </citation>
    <scope>NUCLEOTIDE SEQUENCE [LARGE SCALE GENOMIC DNA]</scope>
    <source>
        <strain evidence="4 5">ATCC BAA-1854</strain>
    </source>
</reference>
<dbReference type="Proteomes" id="UP000317010">
    <property type="component" value="Unassembled WGS sequence"/>
</dbReference>
<dbReference type="AlphaFoldDB" id="A0A562TPW2"/>
<organism evidence="4 5">
    <name type="scientific">Mucilaginibacter frigoritolerans</name>
    <dbReference type="NCBI Taxonomy" id="652788"/>
    <lineage>
        <taxon>Bacteria</taxon>
        <taxon>Pseudomonadati</taxon>
        <taxon>Bacteroidota</taxon>
        <taxon>Sphingobacteriia</taxon>
        <taxon>Sphingobacteriales</taxon>
        <taxon>Sphingobacteriaceae</taxon>
        <taxon>Mucilaginibacter</taxon>
    </lineage>
</organism>
<dbReference type="InterPro" id="IPR002594">
    <property type="entry name" value="GH12"/>
</dbReference>
<dbReference type="GO" id="GO:0008810">
    <property type="term" value="F:cellulase activity"/>
    <property type="evidence" value="ECO:0007669"/>
    <property type="project" value="InterPro"/>
</dbReference>
<dbReference type="PROSITE" id="PS51257">
    <property type="entry name" value="PROKAR_LIPOPROTEIN"/>
    <property type="match status" value="1"/>
</dbReference>